<dbReference type="GO" id="GO:0016020">
    <property type="term" value="C:membrane"/>
    <property type="evidence" value="ECO:0007669"/>
    <property type="project" value="UniProtKB-SubCell"/>
</dbReference>
<evidence type="ECO:0000256" key="5">
    <source>
        <dbReference type="SAM" id="Phobius"/>
    </source>
</evidence>
<accession>M2Z754</accession>
<dbReference type="AlphaFoldDB" id="M2Z754"/>
<feature type="transmembrane region" description="Helical" evidence="5">
    <location>
        <begin position="114"/>
        <end position="131"/>
    </location>
</feature>
<keyword evidence="3 5" id="KW-1133">Transmembrane helix</keyword>
<dbReference type="PATRIC" id="fig|1244869.3.peg.2028"/>
<keyword evidence="8" id="KW-1185">Reference proteome</keyword>
<keyword evidence="2 5" id="KW-0812">Transmembrane</keyword>
<comment type="caution">
    <text evidence="7">The sequence shown here is derived from an EMBL/GenBank/DDBJ whole genome shotgun (WGS) entry which is preliminary data.</text>
</comment>
<evidence type="ECO:0000256" key="1">
    <source>
        <dbReference type="ARBA" id="ARBA00004141"/>
    </source>
</evidence>
<reference evidence="7 8" key="1">
    <citation type="journal article" date="2014" name="Genome Announc.">
        <title>Draft Genome Sequence of Magnetospirillum sp. Strain SO-1, a Freshwater Magnetotactic Bacterium Isolated from the Ol'khovka River, Russia.</title>
        <authorList>
            <person name="Grouzdev D.S."/>
            <person name="Dziuba M.V."/>
            <person name="Sukhacheva M.S."/>
            <person name="Mardanov A.V."/>
            <person name="Beletskiy A.V."/>
            <person name="Kuznetsov B.B."/>
            <person name="Skryabin K.G."/>
        </authorList>
    </citation>
    <scope>NUCLEOTIDE SEQUENCE [LARGE SCALE GENOMIC DNA]</scope>
    <source>
        <strain evidence="7 8">SO-1</strain>
    </source>
</reference>
<evidence type="ECO:0000313" key="8">
    <source>
        <dbReference type="Proteomes" id="UP000011744"/>
    </source>
</evidence>
<evidence type="ECO:0000256" key="3">
    <source>
        <dbReference type="ARBA" id="ARBA00022989"/>
    </source>
</evidence>
<comment type="subcellular location">
    <subcellularLocation>
        <location evidence="1">Membrane</location>
        <topology evidence="1">Multi-pass membrane protein</topology>
    </subcellularLocation>
</comment>
<organism evidence="7 8">
    <name type="scientific">Paramagnetospirillum caucaseum</name>
    <dbReference type="NCBI Taxonomy" id="1244869"/>
    <lineage>
        <taxon>Bacteria</taxon>
        <taxon>Pseudomonadati</taxon>
        <taxon>Pseudomonadota</taxon>
        <taxon>Alphaproteobacteria</taxon>
        <taxon>Rhodospirillales</taxon>
        <taxon>Magnetospirillaceae</taxon>
        <taxon>Paramagnetospirillum</taxon>
    </lineage>
</organism>
<dbReference type="Proteomes" id="UP000011744">
    <property type="component" value="Unassembled WGS sequence"/>
</dbReference>
<dbReference type="eggNOG" id="COG3307">
    <property type="taxonomic scope" value="Bacteria"/>
</dbReference>
<feature type="transmembrane region" description="Helical" evidence="5">
    <location>
        <begin position="138"/>
        <end position="155"/>
    </location>
</feature>
<sequence length="650" mass="68775">MSAASDSHPSPLAEGQMAAWAIAALLAAGQFTFLLALAPLAGIGIWFQSEPVSAANAGLAGLVLAILALNRAGTRRPPLSVLVLLAMAGWSAAALPFAVSAAGSWLGTPQSGHGVGWLLTVAALAMGASSLRHRKAPQALLVAAMAAGAAVMIALNRWAPMAWRPQHFTDAGAFNALFAWMAIMAWRPRRPLVAGLAGLGLVGLVFLSDNRSAYLALLAGVLCFAGAAWANRKPFGRWAMAALPPLAAVSLTLGVFVLGRYGILHDVPHSLRDTVVSRANMIRVVAEELRIDPLALLTGRGWGSFDVALARSMALDHVALQSEASDEFLFWDAAHRNDFHPHNEVVEATLSAGVPAGIAVAAFLGLLVHGASRRFRPAATGFSVALAVLSCMWFQLPTSVPAFGAAVGLIGLSWRRAGHGQALRRALGAGAVLLVATSAALWLRAEAGRREFAAIPPDDCRPLLAGQARIHAVWLIQTQWHHLSDVISSKAPTDEVAVAAEHMRRRLCAADTMALARDGLPLAVEGTIIRSDLAAQSWPAASAGHRAELLSPLKDGLVRTLAMAPRRSDLAAPYLSSLLAGKREAEVSEFVARHLPADDPVGLWYAGIVMLGNRESFPEGIRKLQKAMHMGVERFIMIPPELKTQIASYR</sequence>
<feature type="transmembrane region" description="Helical" evidence="5">
    <location>
        <begin position="426"/>
        <end position="443"/>
    </location>
</feature>
<feature type="transmembrane region" description="Helical" evidence="5">
    <location>
        <begin position="242"/>
        <end position="263"/>
    </location>
</feature>
<feature type="transmembrane region" description="Helical" evidence="5">
    <location>
        <begin position="213"/>
        <end position="230"/>
    </location>
</feature>
<feature type="transmembrane region" description="Helical" evidence="5">
    <location>
        <begin position="20"/>
        <end position="46"/>
    </location>
</feature>
<feature type="transmembrane region" description="Helical" evidence="5">
    <location>
        <begin position="381"/>
        <end position="414"/>
    </location>
</feature>
<evidence type="ECO:0000259" key="6">
    <source>
        <dbReference type="Pfam" id="PF04932"/>
    </source>
</evidence>
<feature type="transmembrane region" description="Helical" evidence="5">
    <location>
        <begin position="52"/>
        <end position="69"/>
    </location>
</feature>
<feature type="transmembrane region" description="Helical" evidence="5">
    <location>
        <begin position="348"/>
        <end position="369"/>
    </location>
</feature>
<evidence type="ECO:0000256" key="4">
    <source>
        <dbReference type="ARBA" id="ARBA00023136"/>
    </source>
</evidence>
<feature type="transmembrane region" description="Helical" evidence="5">
    <location>
        <begin position="81"/>
        <end position="102"/>
    </location>
</feature>
<dbReference type="Pfam" id="PF04932">
    <property type="entry name" value="Wzy_C"/>
    <property type="match status" value="1"/>
</dbReference>
<feature type="transmembrane region" description="Helical" evidence="5">
    <location>
        <begin position="191"/>
        <end position="207"/>
    </location>
</feature>
<keyword evidence="4 5" id="KW-0472">Membrane</keyword>
<feature type="domain" description="O-antigen ligase-related" evidence="6">
    <location>
        <begin position="199"/>
        <end position="360"/>
    </location>
</feature>
<protein>
    <recommendedName>
        <fullName evidence="6">O-antigen ligase-related domain-containing protein</fullName>
    </recommendedName>
</protein>
<gene>
    <name evidence="7" type="ORF">H261_10029</name>
</gene>
<dbReference type="EMBL" id="AONQ01000022">
    <property type="protein sequence ID" value="EME70135.1"/>
    <property type="molecule type" value="Genomic_DNA"/>
</dbReference>
<evidence type="ECO:0000313" key="7">
    <source>
        <dbReference type="EMBL" id="EME70135.1"/>
    </source>
</evidence>
<dbReference type="STRING" id="1244869.H261_10029"/>
<dbReference type="InterPro" id="IPR007016">
    <property type="entry name" value="O-antigen_ligase-rel_domated"/>
</dbReference>
<evidence type="ECO:0000256" key="2">
    <source>
        <dbReference type="ARBA" id="ARBA00022692"/>
    </source>
</evidence>
<name>M2Z754_9PROT</name>
<proteinExistence type="predicted"/>